<dbReference type="FunFam" id="2.60.120.10:FF:000067">
    <property type="entry name" value="Solute carrier family 9 member C1"/>
    <property type="match status" value="1"/>
</dbReference>
<gene>
    <name evidence="23" type="primary">Slc9c1</name>
    <name evidence="23" type="ORF">AOXY_G19254</name>
</gene>
<dbReference type="Gene3D" id="1.20.120.350">
    <property type="entry name" value="Voltage-gated potassium channels. Chain C"/>
    <property type="match status" value="1"/>
</dbReference>
<dbReference type="PROSITE" id="PS50042">
    <property type="entry name" value="CNMP_BINDING_3"/>
    <property type="match status" value="1"/>
</dbReference>
<dbReference type="InterPro" id="IPR018490">
    <property type="entry name" value="cNMP-bd_dom_sf"/>
</dbReference>
<proteinExistence type="inferred from homology"/>
<dbReference type="AlphaFoldDB" id="A0AAD8FZ81"/>
<dbReference type="InterPro" id="IPR027359">
    <property type="entry name" value="Volt_channel_dom_sf"/>
</dbReference>
<evidence type="ECO:0000256" key="2">
    <source>
        <dbReference type="ARBA" id="ARBA00022448"/>
    </source>
</evidence>
<evidence type="ECO:0000256" key="18">
    <source>
        <dbReference type="ARBA" id="ARBA00077734"/>
    </source>
</evidence>
<dbReference type="GO" id="GO:0098719">
    <property type="term" value="P:sodium ion import across plasma membrane"/>
    <property type="evidence" value="ECO:0007669"/>
    <property type="project" value="TreeGrafter"/>
</dbReference>
<feature type="transmembrane region" description="Helical" evidence="21">
    <location>
        <begin position="95"/>
        <end position="114"/>
    </location>
</feature>
<dbReference type="SUPFAM" id="SSF51206">
    <property type="entry name" value="cAMP-binding domain-like"/>
    <property type="match status" value="1"/>
</dbReference>
<reference evidence="23" key="1">
    <citation type="submission" date="2022-02" db="EMBL/GenBank/DDBJ databases">
        <title>Atlantic sturgeon de novo genome assembly.</title>
        <authorList>
            <person name="Stock M."/>
            <person name="Klopp C."/>
            <person name="Guiguen Y."/>
            <person name="Cabau C."/>
            <person name="Parinello H."/>
            <person name="Santidrian Yebra-Pimentel E."/>
            <person name="Kuhl H."/>
            <person name="Dirks R.P."/>
            <person name="Guessner J."/>
            <person name="Wuertz S."/>
            <person name="Du K."/>
            <person name="Schartl M."/>
        </authorList>
    </citation>
    <scope>NUCLEOTIDE SEQUENCE</scope>
    <source>
        <strain evidence="23">STURGEONOMICS-FGT-2020</strain>
        <tissue evidence="23">Whole blood</tissue>
    </source>
</reference>
<dbReference type="InterPro" id="IPR006153">
    <property type="entry name" value="Cation/H_exchanger_TM"/>
</dbReference>
<comment type="similarity">
    <text evidence="1">Belongs to the monovalent cation:proton antiporter 1 (CPA1) transporter (TC 2.A.36) family.</text>
</comment>
<dbReference type="SUPFAM" id="SSF81324">
    <property type="entry name" value="Voltage-gated potassium channels"/>
    <property type="match status" value="1"/>
</dbReference>
<feature type="transmembrane region" description="Helical" evidence="21">
    <location>
        <begin position="126"/>
        <end position="149"/>
    </location>
</feature>
<evidence type="ECO:0000256" key="8">
    <source>
        <dbReference type="ARBA" id="ARBA00023053"/>
    </source>
</evidence>
<feature type="transmembrane region" description="Helical" evidence="21">
    <location>
        <begin position="308"/>
        <end position="333"/>
    </location>
</feature>
<evidence type="ECO:0000256" key="7">
    <source>
        <dbReference type="ARBA" id="ARBA00022989"/>
    </source>
</evidence>
<feature type="transmembrane region" description="Helical" evidence="21">
    <location>
        <begin position="345"/>
        <end position="369"/>
    </location>
</feature>
<comment type="function">
    <text evidence="14">Sperm-specific solute carrier involved in intracellular pH regulation of spermatozoa. Required for sperm motility and fertility. Involved in sperm cell hyperactivation, a step needed for sperm motility which is essential late in the preparation of sperm for fertilization. Required for the expression and bicarbonate regulation of the soluble adenylyl cyclase (sAC).</text>
</comment>
<dbReference type="Gene3D" id="6.10.140.1330">
    <property type="match status" value="1"/>
</dbReference>
<dbReference type="FunFam" id="1.20.120.350:FF:000050">
    <property type="entry name" value="Solute carrier family 9 member C1"/>
    <property type="match status" value="1"/>
</dbReference>
<evidence type="ECO:0000256" key="6">
    <source>
        <dbReference type="ARBA" id="ARBA00022846"/>
    </source>
</evidence>
<dbReference type="GO" id="GO:0031514">
    <property type="term" value="C:motile cilium"/>
    <property type="evidence" value="ECO:0007669"/>
    <property type="project" value="UniProtKB-ARBA"/>
</dbReference>
<evidence type="ECO:0000256" key="15">
    <source>
        <dbReference type="ARBA" id="ARBA00060429"/>
    </source>
</evidence>
<feature type="transmembrane region" description="Helical" evidence="21">
    <location>
        <begin position="155"/>
        <end position="177"/>
    </location>
</feature>
<evidence type="ECO:0000256" key="13">
    <source>
        <dbReference type="ARBA" id="ARBA00023273"/>
    </source>
</evidence>
<dbReference type="CDD" id="cd00038">
    <property type="entry name" value="CAP_ED"/>
    <property type="match status" value="1"/>
</dbReference>
<dbReference type="EMBL" id="JAGXEW010000018">
    <property type="protein sequence ID" value="KAK1161643.1"/>
    <property type="molecule type" value="Genomic_DNA"/>
</dbReference>
<keyword evidence="13" id="KW-0966">Cell projection</keyword>
<comment type="subcellular location">
    <subcellularLocation>
        <location evidence="15">Cell projection</location>
        <location evidence="15">Cilium</location>
        <location evidence="15">Flagellum membrane</location>
        <topology evidence="15">Multi-pass membrane protein</topology>
    </subcellularLocation>
</comment>
<evidence type="ECO:0000256" key="14">
    <source>
        <dbReference type="ARBA" id="ARBA00054906"/>
    </source>
</evidence>
<keyword evidence="2" id="KW-0813">Transport</keyword>
<evidence type="ECO:0000256" key="16">
    <source>
        <dbReference type="ARBA" id="ARBA00062754"/>
    </source>
</evidence>
<dbReference type="GO" id="GO:0015385">
    <property type="term" value="F:sodium:proton antiporter activity"/>
    <property type="evidence" value="ECO:0007669"/>
    <property type="project" value="InterPro"/>
</dbReference>
<keyword evidence="10" id="KW-0969">Cilium</keyword>
<evidence type="ECO:0000256" key="12">
    <source>
        <dbReference type="ARBA" id="ARBA00023201"/>
    </source>
</evidence>
<dbReference type="InterPro" id="IPR014710">
    <property type="entry name" value="RmlC-like_jellyroll"/>
</dbReference>
<keyword evidence="6" id="KW-0282">Flagellum</keyword>
<keyword evidence="11 21" id="KW-0472">Membrane</keyword>
<evidence type="ECO:0000256" key="19">
    <source>
        <dbReference type="ARBA" id="ARBA00077858"/>
    </source>
</evidence>
<keyword evidence="5 21" id="KW-0812">Transmembrane</keyword>
<protein>
    <recommendedName>
        <fullName evidence="17">Solute carrier family 9 member C1</fullName>
    </recommendedName>
    <alternativeName>
        <fullName evidence="20">Na(+)/H(+) exchanger 10</fullName>
    </alternativeName>
    <alternativeName>
        <fullName evidence="19">Sodium/hydrogen exchanger 10</fullName>
    </alternativeName>
    <alternativeName>
        <fullName evidence="18">Sperm-specific Na(+)/H(+) exchanger</fullName>
    </alternativeName>
</protein>
<evidence type="ECO:0000256" key="9">
    <source>
        <dbReference type="ARBA" id="ARBA00023065"/>
    </source>
</evidence>
<organism evidence="23 24">
    <name type="scientific">Acipenser oxyrinchus oxyrinchus</name>
    <dbReference type="NCBI Taxonomy" id="40147"/>
    <lineage>
        <taxon>Eukaryota</taxon>
        <taxon>Metazoa</taxon>
        <taxon>Chordata</taxon>
        <taxon>Craniata</taxon>
        <taxon>Vertebrata</taxon>
        <taxon>Euteleostomi</taxon>
        <taxon>Actinopterygii</taxon>
        <taxon>Chondrostei</taxon>
        <taxon>Acipenseriformes</taxon>
        <taxon>Acipenseridae</taxon>
        <taxon>Acipenser</taxon>
    </lineage>
</organism>
<evidence type="ECO:0000256" key="3">
    <source>
        <dbReference type="ARBA" id="ARBA00022449"/>
    </source>
</evidence>
<evidence type="ECO:0000259" key="22">
    <source>
        <dbReference type="PROSITE" id="PS50042"/>
    </source>
</evidence>
<feature type="transmembrane region" description="Helical" evidence="21">
    <location>
        <begin position="227"/>
        <end position="249"/>
    </location>
</feature>
<dbReference type="InterPro" id="IPR018422">
    <property type="entry name" value="Cation/H_exchanger_CPA1"/>
</dbReference>
<feature type="transmembrane region" description="Helical" evidence="21">
    <location>
        <begin position="642"/>
        <end position="661"/>
    </location>
</feature>
<keyword evidence="3" id="KW-0050">Antiport</keyword>
<dbReference type="GO" id="GO:0005886">
    <property type="term" value="C:plasma membrane"/>
    <property type="evidence" value="ECO:0007669"/>
    <property type="project" value="TreeGrafter"/>
</dbReference>
<evidence type="ECO:0000256" key="11">
    <source>
        <dbReference type="ARBA" id="ARBA00023136"/>
    </source>
</evidence>
<feature type="transmembrane region" description="Helical" evidence="21">
    <location>
        <begin position="269"/>
        <end position="296"/>
    </location>
</feature>
<evidence type="ECO:0000256" key="10">
    <source>
        <dbReference type="ARBA" id="ARBA00023069"/>
    </source>
</evidence>
<feature type="domain" description="Cyclic nucleotide-binding" evidence="22">
    <location>
        <begin position="918"/>
        <end position="1010"/>
    </location>
</feature>
<keyword evidence="8" id="KW-0915">Sodium</keyword>
<dbReference type="Pfam" id="PF00027">
    <property type="entry name" value="cNMP_binding"/>
    <property type="match status" value="1"/>
</dbReference>
<dbReference type="Pfam" id="PF00520">
    <property type="entry name" value="Ion_trans"/>
    <property type="match status" value="1"/>
</dbReference>
<accession>A0AAD8FZ81</accession>
<dbReference type="PANTHER" id="PTHR10110">
    <property type="entry name" value="SODIUM/HYDROGEN EXCHANGER"/>
    <property type="match status" value="1"/>
</dbReference>
<evidence type="ECO:0000313" key="23">
    <source>
        <dbReference type="EMBL" id="KAK1161643.1"/>
    </source>
</evidence>
<evidence type="ECO:0000313" key="24">
    <source>
        <dbReference type="Proteomes" id="UP001230051"/>
    </source>
</evidence>
<dbReference type="GO" id="GO:0051453">
    <property type="term" value="P:regulation of intracellular pH"/>
    <property type="evidence" value="ECO:0007669"/>
    <property type="project" value="TreeGrafter"/>
</dbReference>
<evidence type="ECO:0000256" key="1">
    <source>
        <dbReference type="ARBA" id="ARBA00007367"/>
    </source>
</evidence>
<dbReference type="PANTHER" id="PTHR10110:SF86">
    <property type="entry name" value="SODIUM_HYDROGEN EXCHANGER 7"/>
    <property type="match status" value="1"/>
</dbReference>
<sequence length="1199" mass="136488">MSLRLYEVFLENQPFPRVGNNISEHSRELVILGHNLPHIILFIFGSCIIGALFRSLEKKVKLPYTVLVSMFGIILGSIKYDEVKQYTKQMANIDPVLLIHAFMPVLIFSTAFEIESHIFWKSLLQVALLSIPGFLINCTLTAVLAVKVYTYNWDWYTAMMFAAIVSPTDPIISVSLLRNIGSAKALTLLIEGESLFNDGTSIIMFEIFRDLAIDPYDIIASELAIKLVLKIFVSPLFGFLMSKVVMFWLSYIFNDGLIEITMSLAMTYITFYVGEIFSEWLGMSGVISVTMLGLLLDRVNFSPEIEVFLLRFWEMLTYLANTLIFIIVGVVIAERSFEHLAVNDGFYIVVLYFALNIIRLVMIIVLSPLLSRIGYGFSWRWASVSIWSGIRGAFSLNLALMAFQSEGLDKVTVKNKILLHTSGMVVLTLLINATTMTWLLKLLGLCDISAPKRMAMYSAVQRVRDSEENTFSMLKMDRFLADANWSMAEKIVEIADPYKTTDEKVSVEEFSPIARTSKCPDCEKSIPCEPSPREMEDMLEEARMRILKAQKTSYWRQYSSGMLNRYAARTLISTTENITDCKGKFMTVKDVKKYWELKGVFVFLRRKLEDWMYDVKVDKLKPSKNFILKRCYQIVFSNTFEYFIYILILLNLFPIILEYIPQQSLELDQELRFTNYIFFTSYLMEASLKALAMRRAYLFNHWNQFDLFIISMAAVDIIFDQLFGFSDLNIHMIKIVRVFRMFRLTRALRLVKIMIPRLIELLNKQINKQLSFGYDIGKGYVVGEEDISKIVDHISDEKSIAQKLRNILEKNRQEAVRELGLLQRDHPAIAISVKTRQAIRTVLNSERDTIHALMSGGLLDDNEALKLEKMIEIKMKQLIKFPPAIPPPTAEELLVNVPWLEKGKLQIQFIKSRGKLLYFDYGDTIIREGDEPQGIHLVVSGMVKVHGTSPYLGTKKLALASDSAEMSRLTDYRSSGAILGDLNCLTQQRMEITVTCETATQTCFISTDTLFEAFDVFSEFPSLEYKIWHSLAVKISVSTFIENIIYQGWTYSKICAHLAHAYLVDMDMNSKFNTYDGSMEEVVLVYGSCDDTQNQKSYDAPAVISKITGQVTSTTNLTKLFIVPSASAEVKGRSPSAQLHDGGSAPCLRHAAAHRRDSKIATRGLLQTVSGILHSLPSQGKVHFFSVPHSNKSKTYQAK</sequence>
<keyword evidence="24" id="KW-1185">Reference proteome</keyword>
<evidence type="ECO:0000256" key="5">
    <source>
        <dbReference type="ARBA" id="ARBA00022692"/>
    </source>
</evidence>
<evidence type="ECO:0000256" key="21">
    <source>
        <dbReference type="SAM" id="Phobius"/>
    </source>
</evidence>
<name>A0AAD8FZ81_ACIOX</name>
<keyword evidence="4" id="KW-1003">Cell membrane</keyword>
<comment type="subunit">
    <text evidence="16">Interacts with soluble adenylyl cyclase (sAC).</text>
</comment>
<keyword evidence="9" id="KW-0406">Ion transport</keyword>
<dbReference type="GO" id="GO:0015386">
    <property type="term" value="F:potassium:proton antiporter activity"/>
    <property type="evidence" value="ECO:0007669"/>
    <property type="project" value="TreeGrafter"/>
</dbReference>
<keyword evidence="7 21" id="KW-1133">Transmembrane helix</keyword>
<dbReference type="InterPro" id="IPR005821">
    <property type="entry name" value="Ion_trans_dom"/>
</dbReference>
<evidence type="ECO:0000256" key="17">
    <source>
        <dbReference type="ARBA" id="ARBA00072794"/>
    </source>
</evidence>
<dbReference type="Proteomes" id="UP001230051">
    <property type="component" value="Unassembled WGS sequence"/>
</dbReference>
<dbReference type="InterPro" id="IPR000595">
    <property type="entry name" value="cNMP-bd_dom"/>
</dbReference>
<comment type="caution">
    <text evidence="23">The sequence shown here is derived from an EMBL/GenBank/DDBJ whole genome shotgun (WGS) entry which is preliminary data.</text>
</comment>
<evidence type="ECO:0000256" key="4">
    <source>
        <dbReference type="ARBA" id="ARBA00022475"/>
    </source>
</evidence>
<feature type="transmembrane region" description="Helical" evidence="21">
    <location>
        <begin position="62"/>
        <end position="80"/>
    </location>
</feature>
<dbReference type="GO" id="GO:0005216">
    <property type="term" value="F:monoatomic ion channel activity"/>
    <property type="evidence" value="ECO:0007669"/>
    <property type="project" value="InterPro"/>
</dbReference>
<evidence type="ECO:0000256" key="20">
    <source>
        <dbReference type="ARBA" id="ARBA00083897"/>
    </source>
</evidence>
<feature type="transmembrane region" description="Helical" evidence="21">
    <location>
        <begin position="381"/>
        <end position="403"/>
    </location>
</feature>
<dbReference type="Gene3D" id="2.60.120.10">
    <property type="entry name" value="Jelly Rolls"/>
    <property type="match status" value="1"/>
</dbReference>
<feature type="transmembrane region" description="Helical" evidence="21">
    <location>
        <begin position="36"/>
        <end position="53"/>
    </location>
</feature>
<feature type="transmembrane region" description="Helical" evidence="21">
    <location>
        <begin position="423"/>
        <end position="446"/>
    </location>
</feature>
<dbReference type="Pfam" id="PF00999">
    <property type="entry name" value="Na_H_Exchanger"/>
    <property type="match status" value="1"/>
</dbReference>
<keyword evidence="12" id="KW-0739">Sodium transport</keyword>